<dbReference type="Proteomes" id="UP000308037">
    <property type="component" value="Unassembled WGS sequence"/>
</dbReference>
<dbReference type="SUPFAM" id="SSF53474">
    <property type="entry name" value="alpha/beta-Hydrolases"/>
    <property type="match status" value="1"/>
</dbReference>
<gene>
    <name evidence="2" type="ORF">DM868_13370</name>
</gene>
<dbReference type="AlphaFoldDB" id="A0A4U5J8X8"/>
<sequence>MSHTDWVAAQDSVRVETEFHEFDVAYREEGTGDSATLFVHGIPTWGYLFRDVYTAADHALVPDLAGYGYTEHVGPGGYDRSIRAQEELLVGFLDELGHESVQVVAHDIGAGAALRLATHHPDRVEKLVLSNAACYDNWPVPFIHGQGQPDEARDVTREELDETFQFVFGEGTVDDENEAFIAGMKAPFLERDRELQAFARNAVSTNTNHTLEVAHAIPEIDVPTLLLWGGDDVLVSTTWADRLAGDLPNAEKEYLDEAYHWVMQDRPEAYRAALERFFD</sequence>
<keyword evidence="2" id="KW-0378">Hydrolase</keyword>
<dbReference type="InterPro" id="IPR000073">
    <property type="entry name" value="AB_hydrolase_1"/>
</dbReference>
<evidence type="ECO:0000259" key="1">
    <source>
        <dbReference type="Pfam" id="PF00561"/>
    </source>
</evidence>
<dbReference type="RefSeq" id="WP_137277337.1">
    <property type="nucleotide sequence ID" value="NZ_QKNX01000006.1"/>
</dbReference>
<dbReference type="InterPro" id="IPR050266">
    <property type="entry name" value="AB_hydrolase_sf"/>
</dbReference>
<dbReference type="InterPro" id="IPR000639">
    <property type="entry name" value="Epox_hydrolase-like"/>
</dbReference>
<dbReference type="GO" id="GO:0016787">
    <property type="term" value="F:hydrolase activity"/>
    <property type="evidence" value="ECO:0007669"/>
    <property type="project" value="UniProtKB-KW"/>
</dbReference>
<dbReference type="PRINTS" id="PR00111">
    <property type="entry name" value="ABHYDROLASE"/>
</dbReference>
<accession>A0A4U5J8X8</accession>
<proteinExistence type="predicted"/>
<dbReference type="EMBL" id="QKNX01000006">
    <property type="protein sequence ID" value="TKR24915.1"/>
    <property type="molecule type" value="Genomic_DNA"/>
</dbReference>
<comment type="caution">
    <text evidence="2">The sequence shown here is derived from an EMBL/GenBank/DDBJ whole genome shotgun (WGS) entry which is preliminary data.</text>
</comment>
<dbReference type="OrthoDB" id="9890at2157"/>
<name>A0A4U5J8X8_9EURY</name>
<dbReference type="Pfam" id="PF00561">
    <property type="entry name" value="Abhydrolase_1"/>
    <property type="match status" value="1"/>
</dbReference>
<protein>
    <submittedName>
        <fullName evidence="2">Alpha/beta hydrolase</fullName>
    </submittedName>
</protein>
<dbReference type="GO" id="GO:0016020">
    <property type="term" value="C:membrane"/>
    <property type="evidence" value="ECO:0007669"/>
    <property type="project" value="TreeGrafter"/>
</dbReference>
<reference evidence="2 3" key="1">
    <citation type="submission" date="2019-04" db="EMBL/GenBank/DDBJ databases">
        <title>Natronomonas sp. F20-122 a newhaloarchaeon isolated from a saline saltern of Isla Bacuta, Huelva, Spain.</title>
        <authorList>
            <person name="Duran-Viseras A."/>
            <person name="Sanchez-Porro C."/>
            <person name="Ventosa A."/>
        </authorList>
    </citation>
    <scope>NUCLEOTIDE SEQUENCE [LARGE SCALE GENOMIC DNA]</scope>
    <source>
        <strain evidence="2 3">F20-122</strain>
    </source>
</reference>
<organism evidence="2 3">
    <name type="scientific">Natronomonas salsuginis</name>
    <dbReference type="NCBI Taxonomy" id="2217661"/>
    <lineage>
        <taxon>Archaea</taxon>
        <taxon>Methanobacteriati</taxon>
        <taxon>Methanobacteriota</taxon>
        <taxon>Stenosarchaea group</taxon>
        <taxon>Halobacteria</taxon>
        <taxon>Halobacteriales</taxon>
        <taxon>Natronomonadaceae</taxon>
        <taxon>Natronomonas</taxon>
    </lineage>
</organism>
<evidence type="ECO:0000313" key="3">
    <source>
        <dbReference type="Proteomes" id="UP000308037"/>
    </source>
</evidence>
<evidence type="ECO:0000313" key="2">
    <source>
        <dbReference type="EMBL" id="TKR24915.1"/>
    </source>
</evidence>
<dbReference type="PRINTS" id="PR00412">
    <property type="entry name" value="EPOXHYDRLASE"/>
</dbReference>
<dbReference type="Gene3D" id="3.40.50.1820">
    <property type="entry name" value="alpha/beta hydrolase"/>
    <property type="match status" value="1"/>
</dbReference>
<keyword evidence="3" id="KW-1185">Reference proteome</keyword>
<dbReference type="InterPro" id="IPR029058">
    <property type="entry name" value="AB_hydrolase_fold"/>
</dbReference>
<dbReference type="PANTHER" id="PTHR43798:SF24">
    <property type="entry name" value="CIS-3-ALKYL-4-ALKYLOXETAN-2-ONE DECARBOXYLASE"/>
    <property type="match status" value="1"/>
</dbReference>
<feature type="domain" description="AB hydrolase-1" evidence="1">
    <location>
        <begin position="37"/>
        <end position="265"/>
    </location>
</feature>
<dbReference type="PANTHER" id="PTHR43798">
    <property type="entry name" value="MONOACYLGLYCEROL LIPASE"/>
    <property type="match status" value="1"/>
</dbReference>